<dbReference type="CDD" id="cd11660">
    <property type="entry name" value="SANT_TRF"/>
    <property type="match status" value="1"/>
</dbReference>
<keyword evidence="2" id="KW-0863">Zinc-finger</keyword>
<dbReference type="Gene3D" id="3.30.40.10">
    <property type="entry name" value="Zinc/RING finger domain, C3HC4 (zinc finger)"/>
    <property type="match status" value="1"/>
</dbReference>
<dbReference type="Gene3D" id="1.10.10.60">
    <property type="entry name" value="Homeodomain-like"/>
    <property type="match status" value="1"/>
</dbReference>
<feature type="domain" description="Myb-like" evidence="5">
    <location>
        <begin position="389"/>
        <end position="450"/>
    </location>
</feature>
<evidence type="ECO:0000256" key="2">
    <source>
        <dbReference type="ARBA" id="ARBA00022771"/>
    </source>
</evidence>
<dbReference type="SUPFAM" id="SSF57903">
    <property type="entry name" value="FYVE/PHD zinc finger"/>
    <property type="match status" value="1"/>
</dbReference>
<keyword evidence="1" id="KW-0479">Metal-binding</keyword>
<dbReference type="PANTHER" id="PTHR47863">
    <property type="entry name" value="RING/FYVE/PHD ZINC FINGER SUPERFAMILY PROTEIN"/>
    <property type="match status" value="1"/>
</dbReference>
<dbReference type="GO" id="GO:0008270">
    <property type="term" value="F:zinc ion binding"/>
    <property type="evidence" value="ECO:0007669"/>
    <property type="project" value="UniProtKB-KW"/>
</dbReference>
<sequence>MLVDALDKCRGASLLTLRIEDSRMGDGLWKMGWSEINLCIKCDEGQNLLVCSENDCLLAVHENCMGCPARFDDAGNFYCPHCFHRQAVRESRRAWENAMSKKKALSIFEMMEEEKIAEAKDPNQSKGDEDTDMAAFHARKNVHGTDAPHQSVETDKGTLGSIHGEGTANFSPTRGANESRIAYKIDTTKRTENINGIMRDMEPIVAHAEADETSQQDRMLDRMENEERVDCHKLNKIIGNNEKDAFREDPAQVQEPSVPSRRQLDNINMYEEHKINIVEEESVQEEVSQSSRGTSGDELALTAQAGSKGRSKLNDSSDGDFETVSESGKRPKPSNKNKNVRKSQRKNPPRRLSSALRNNKEFDEQVGTSRRSNQSLTLSVKPATDLFVGGKRKRLMWRKDEEEMLKEGVQKFATTAKQNLPWRKILEFGRHVFDETRTPVDLKDKWRNLLAR</sequence>
<feature type="compositionally biased region" description="Basic and acidic residues" evidence="4">
    <location>
        <begin position="241"/>
        <end position="250"/>
    </location>
</feature>
<evidence type="ECO:0000256" key="3">
    <source>
        <dbReference type="ARBA" id="ARBA00022833"/>
    </source>
</evidence>
<dbReference type="PROSITE" id="PS50090">
    <property type="entry name" value="MYB_LIKE"/>
    <property type="match status" value="1"/>
</dbReference>
<dbReference type="SMART" id="SM00717">
    <property type="entry name" value="SANT"/>
    <property type="match status" value="1"/>
</dbReference>
<dbReference type="InterPro" id="IPR013083">
    <property type="entry name" value="Znf_RING/FYVE/PHD"/>
</dbReference>
<dbReference type="InterPro" id="IPR009057">
    <property type="entry name" value="Homeodomain-like_sf"/>
</dbReference>
<name>A0A2Z7CTU1_9LAMI</name>
<dbReference type="SUPFAM" id="SSF46689">
    <property type="entry name" value="Homeodomain-like"/>
    <property type="match status" value="1"/>
</dbReference>
<dbReference type="InterPro" id="IPR011011">
    <property type="entry name" value="Znf_FYVE_PHD"/>
</dbReference>
<evidence type="ECO:0000313" key="6">
    <source>
        <dbReference type="EMBL" id="KZV50481.1"/>
    </source>
</evidence>
<proteinExistence type="predicted"/>
<evidence type="ECO:0000256" key="4">
    <source>
        <dbReference type="SAM" id="MobiDB-lite"/>
    </source>
</evidence>
<dbReference type="EMBL" id="KQ992398">
    <property type="protein sequence ID" value="KZV50481.1"/>
    <property type="molecule type" value="Genomic_DNA"/>
</dbReference>
<keyword evidence="3" id="KW-0862">Zinc</keyword>
<organism evidence="6 7">
    <name type="scientific">Dorcoceras hygrometricum</name>
    <dbReference type="NCBI Taxonomy" id="472368"/>
    <lineage>
        <taxon>Eukaryota</taxon>
        <taxon>Viridiplantae</taxon>
        <taxon>Streptophyta</taxon>
        <taxon>Embryophyta</taxon>
        <taxon>Tracheophyta</taxon>
        <taxon>Spermatophyta</taxon>
        <taxon>Magnoliopsida</taxon>
        <taxon>eudicotyledons</taxon>
        <taxon>Gunneridae</taxon>
        <taxon>Pentapetalae</taxon>
        <taxon>asterids</taxon>
        <taxon>lamiids</taxon>
        <taxon>Lamiales</taxon>
        <taxon>Gesneriaceae</taxon>
        <taxon>Didymocarpoideae</taxon>
        <taxon>Trichosporeae</taxon>
        <taxon>Loxocarpinae</taxon>
        <taxon>Dorcoceras</taxon>
    </lineage>
</organism>
<dbReference type="AlphaFoldDB" id="A0A2Z7CTU1"/>
<protein>
    <recommendedName>
        <fullName evidence="5">Myb-like domain-containing protein</fullName>
    </recommendedName>
</protein>
<dbReference type="PANTHER" id="PTHR47863:SF5">
    <property type="entry name" value="HOMEODOMAIN-LIKE PROTEIN WITH RING_FYVE_PHD-TYPE ZINC FINGER DOMAIN-CONTAINING PROTEIN-RELATED"/>
    <property type="match status" value="1"/>
</dbReference>
<evidence type="ECO:0000259" key="5">
    <source>
        <dbReference type="PROSITE" id="PS50090"/>
    </source>
</evidence>
<keyword evidence="7" id="KW-1185">Reference proteome</keyword>
<feature type="compositionally biased region" description="Basic residues" evidence="4">
    <location>
        <begin position="330"/>
        <end position="349"/>
    </location>
</feature>
<dbReference type="PROSITE" id="PS01359">
    <property type="entry name" value="ZF_PHD_1"/>
    <property type="match status" value="1"/>
</dbReference>
<feature type="region of interest" description="Disordered" evidence="4">
    <location>
        <begin position="143"/>
        <end position="174"/>
    </location>
</feature>
<dbReference type="Proteomes" id="UP000250235">
    <property type="component" value="Unassembled WGS sequence"/>
</dbReference>
<dbReference type="OrthoDB" id="608866at2759"/>
<accession>A0A2Z7CTU1</accession>
<dbReference type="InterPro" id="IPR001005">
    <property type="entry name" value="SANT/Myb"/>
</dbReference>
<reference evidence="6 7" key="1">
    <citation type="journal article" date="2015" name="Proc. Natl. Acad. Sci. U.S.A.">
        <title>The resurrection genome of Boea hygrometrica: A blueprint for survival of dehydration.</title>
        <authorList>
            <person name="Xiao L."/>
            <person name="Yang G."/>
            <person name="Zhang L."/>
            <person name="Yang X."/>
            <person name="Zhao S."/>
            <person name="Ji Z."/>
            <person name="Zhou Q."/>
            <person name="Hu M."/>
            <person name="Wang Y."/>
            <person name="Chen M."/>
            <person name="Xu Y."/>
            <person name="Jin H."/>
            <person name="Xiao X."/>
            <person name="Hu G."/>
            <person name="Bao F."/>
            <person name="Hu Y."/>
            <person name="Wan P."/>
            <person name="Li L."/>
            <person name="Deng X."/>
            <person name="Kuang T."/>
            <person name="Xiang C."/>
            <person name="Zhu J.K."/>
            <person name="Oliver M.J."/>
            <person name="He Y."/>
        </authorList>
    </citation>
    <scope>NUCLEOTIDE SEQUENCE [LARGE SCALE GENOMIC DNA]</scope>
    <source>
        <strain evidence="7">cv. XS01</strain>
    </source>
</reference>
<dbReference type="InterPro" id="IPR019786">
    <property type="entry name" value="Zinc_finger_PHD-type_CS"/>
</dbReference>
<evidence type="ECO:0000256" key="1">
    <source>
        <dbReference type="ARBA" id="ARBA00022723"/>
    </source>
</evidence>
<feature type="region of interest" description="Disordered" evidence="4">
    <location>
        <begin position="241"/>
        <end position="377"/>
    </location>
</feature>
<feature type="compositionally biased region" description="Polar residues" evidence="4">
    <location>
        <begin position="366"/>
        <end position="377"/>
    </location>
</feature>
<evidence type="ECO:0000313" key="7">
    <source>
        <dbReference type="Proteomes" id="UP000250235"/>
    </source>
</evidence>
<gene>
    <name evidence="6" type="ORF">F511_33058</name>
</gene>